<dbReference type="InterPro" id="IPR019410">
    <property type="entry name" value="Methyltransf_16"/>
</dbReference>
<dbReference type="PANTHER" id="PTHR14614">
    <property type="entry name" value="HEPATOCELLULAR CARCINOMA-ASSOCIATED ANTIGEN"/>
    <property type="match status" value="1"/>
</dbReference>
<name>A0AB34IXK5_PRYPA</name>
<keyword evidence="2" id="KW-1185">Reference proteome</keyword>
<dbReference type="Gene3D" id="3.40.50.150">
    <property type="entry name" value="Vaccinia Virus protein VP39"/>
    <property type="match status" value="1"/>
</dbReference>
<evidence type="ECO:0000313" key="1">
    <source>
        <dbReference type="EMBL" id="KAL1508690.1"/>
    </source>
</evidence>
<proteinExistence type="predicted"/>
<dbReference type="InterPro" id="IPR029063">
    <property type="entry name" value="SAM-dependent_MTases_sf"/>
</dbReference>
<evidence type="ECO:0008006" key="3">
    <source>
        <dbReference type="Google" id="ProtNLM"/>
    </source>
</evidence>
<dbReference type="AlphaFoldDB" id="A0AB34IXK5"/>
<dbReference type="Pfam" id="PF10294">
    <property type="entry name" value="Methyltransf_16"/>
    <property type="match status" value="1"/>
</dbReference>
<sequence>MDGEVAWRGNGAAMEALVAAGDVDALRRFLRHGSAANVAEPPLPRPSTNMYASADHIVLRLAPDCPPLRLVSSRVMGKVVWPAGHAVALHLCESFADRHHPSPSPPPSIFLEVGAGAGVTALAAAAVCGRAFPLVLATDFTEAGVQLLEENAARNHSRLRCARLDVCEEGALCAALDAHMCDGLPRDVCICACDMAYDEHAIERLFASAASAAGRWRPHVWLARSSNFEHLDEHSRAVALRHGFAVAARHRLNGCGVQDALSMTYLNPCVDDVTDLFIFRLS</sequence>
<evidence type="ECO:0000313" key="2">
    <source>
        <dbReference type="Proteomes" id="UP001515480"/>
    </source>
</evidence>
<reference evidence="1 2" key="1">
    <citation type="journal article" date="2024" name="Science">
        <title>Giant polyketide synthase enzymes in the biosynthesis of giant marine polyether toxins.</title>
        <authorList>
            <person name="Fallon T.R."/>
            <person name="Shende V.V."/>
            <person name="Wierzbicki I.H."/>
            <person name="Pendleton A.L."/>
            <person name="Watervoot N.F."/>
            <person name="Auber R.P."/>
            <person name="Gonzalez D.J."/>
            <person name="Wisecaver J.H."/>
            <person name="Moore B.S."/>
        </authorList>
    </citation>
    <scope>NUCLEOTIDE SEQUENCE [LARGE SCALE GENOMIC DNA]</scope>
    <source>
        <strain evidence="1 2">12B1</strain>
    </source>
</reference>
<accession>A0AB34IXK5</accession>
<dbReference type="SUPFAM" id="SSF53335">
    <property type="entry name" value="S-adenosyl-L-methionine-dependent methyltransferases"/>
    <property type="match status" value="1"/>
</dbReference>
<gene>
    <name evidence="1" type="ORF">AB1Y20_004785</name>
</gene>
<organism evidence="1 2">
    <name type="scientific">Prymnesium parvum</name>
    <name type="common">Toxic golden alga</name>
    <dbReference type="NCBI Taxonomy" id="97485"/>
    <lineage>
        <taxon>Eukaryota</taxon>
        <taxon>Haptista</taxon>
        <taxon>Haptophyta</taxon>
        <taxon>Prymnesiophyceae</taxon>
        <taxon>Prymnesiales</taxon>
        <taxon>Prymnesiaceae</taxon>
        <taxon>Prymnesium</taxon>
    </lineage>
</organism>
<dbReference type="Proteomes" id="UP001515480">
    <property type="component" value="Unassembled WGS sequence"/>
</dbReference>
<comment type="caution">
    <text evidence="1">The sequence shown here is derived from an EMBL/GenBank/DDBJ whole genome shotgun (WGS) entry which is preliminary data.</text>
</comment>
<dbReference type="EMBL" id="JBGBPQ010000016">
    <property type="protein sequence ID" value="KAL1508690.1"/>
    <property type="molecule type" value="Genomic_DNA"/>
</dbReference>
<protein>
    <recommendedName>
        <fullName evidence="3">Calmodulin-lysine N-methyltransferase</fullName>
    </recommendedName>
</protein>